<evidence type="ECO:0008006" key="4">
    <source>
        <dbReference type="Google" id="ProtNLM"/>
    </source>
</evidence>
<dbReference type="OrthoDB" id="8883291at2"/>
<gene>
    <name evidence="2" type="ORF">LX81_00307</name>
</gene>
<keyword evidence="1" id="KW-0732">Signal</keyword>
<comment type="caution">
    <text evidence="2">The sequence shown here is derived from an EMBL/GenBank/DDBJ whole genome shotgun (WGS) entry which is preliminary data.</text>
</comment>
<reference evidence="2 3" key="1">
    <citation type="submission" date="2018-06" db="EMBL/GenBank/DDBJ databases">
        <title>Genomic Encyclopedia of Archaeal and Bacterial Type Strains, Phase II (KMG-II): from individual species to whole genera.</title>
        <authorList>
            <person name="Goeker M."/>
        </authorList>
    </citation>
    <scope>NUCLEOTIDE SEQUENCE [LARGE SCALE GENOMIC DNA]</scope>
    <source>
        <strain evidence="2 3">DSM 22009</strain>
    </source>
</reference>
<evidence type="ECO:0000256" key="1">
    <source>
        <dbReference type="SAM" id="SignalP"/>
    </source>
</evidence>
<keyword evidence="3" id="KW-1185">Reference proteome</keyword>
<sequence>MRTTFMLAAMMALATPGLAQDAPAPDKTTLSEETPERILFVGNSYLYYGDSVHNHVVRLAREAYPDGDFSYKSATISGAYLDQHDLSVLLEPGHLGIDEPFDVVILQGHSTAATTEEKRERFATAVEEDAGQIEEHGAEVALYMTPAYTEANDSYDPEMFSMIDRTYTETGNEVGALVIPVGLAFELAYEARPEIELHKSFDGSHPTLLGTYLASATVYAALYDKSVVGNAYDYYGAIPSEDVAFLQEIAEEAVSTYTGR</sequence>
<name>A0A2W7NTB7_9RHOB</name>
<dbReference type="Gene3D" id="3.40.50.1110">
    <property type="entry name" value="SGNH hydrolase"/>
    <property type="match status" value="1"/>
</dbReference>
<dbReference type="InterPro" id="IPR036514">
    <property type="entry name" value="SGNH_hydro_sf"/>
</dbReference>
<dbReference type="GO" id="GO:0016788">
    <property type="term" value="F:hydrolase activity, acting on ester bonds"/>
    <property type="evidence" value="ECO:0007669"/>
    <property type="project" value="UniProtKB-ARBA"/>
</dbReference>
<dbReference type="RefSeq" id="WP_111535507.1">
    <property type="nucleotide sequence ID" value="NZ_QKZL01000001.1"/>
</dbReference>
<feature type="signal peptide" evidence="1">
    <location>
        <begin position="1"/>
        <end position="19"/>
    </location>
</feature>
<evidence type="ECO:0000313" key="2">
    <source>
        <dbReference type="EMBL" id="PZX19844.1"/>
    </source>
</evidence>
<proteinExistence type="predicted"/>
<dbReference type="EMBL" id="QKZL01000001">
    <property type="protein sequence ID" value="PZX19844.1"/>
    <property type="molecule type" value="Genomic_DNA"/>
</dbReference>
<feature type="chain" id="PRO_5015852001" description="Lysophospholipase L1-like esterase" evidence="1">
    <location>
        <begin position="20"/>
        <end position="260"/>
    </location>
</feature>
<dbReference type="AlphaFoldDB" id="A0A2W7NTB7"/>
<evidence type="ECO:0000313" key="3">
    <source>
        <dbReference type="Proteomes" id="UP000248916"/>
    </source>
</evidence>
<protein>
    <recommendedName>
        <fullName evidence="4">Lysophospholipase L1-like esterase</fullName>
    </recommendedName>
</protein>
<organism evidence="2 3">
    <name type="scientific">Palleronia aestuarii</name>
    <dbReference type="NCBI Taxonomy" id="568105"/>
    <lineage>
        <taxon>Bacteria</taxon>
        <taxon>Pseudomonadati</taxon>
        <taxon>Pseudomonadota</taxon>
        <taxon>Alphaproteobacteria</taxon>
        <taxon>Rhodobacterales</taxon>
        <taxon>Roseobacteraceae</taxon>
        <taxon>Palleronia</taxon>
    </lineage>
</organism>
<dbReference type="Proteomes" id="UP000248916">
    <property type="component" value="Unassembled WGS sequence"/>
</dbReference>
<accession>A0A2W7NTB7</accession>
<dbReference type="SUPFAM" id="SSF52266">
    <property type="entry name" value="SGNH hydrolase"/>
    <property type="match status" value="1"/>
</dbReference>